<dbReference type="InterPro" id="IPR003613">
    <property type="entry name" value="Ubox_domain"/>
</dbReference>
<evidence type="ECO:0000313" key="5">
    <source>
        <dbReference type="EMBL" id="KAK2999871.1"/>
    </source>
</evidence>
<comment type="pathway">
    <text evidence="1">Protein modification; protein ubiquitination.</text>
</comment>
<proteinExistence type="predicted"/>
<reference evidence="5" key="1">
    <citation type="submission" date="2022-12" db="EMBL/GenBank/DDBJ databases">
        <title>Draft genome assemblies for two species of Escallonia (Escalloniales).</title>
        <authorList>
            <person name="Chanderbali A."/>
            <person name="Dervinis C."/>
            <person name="Anghel I."/>
            <person name="Soltis D."/>
            <person name="Soltis P."/>
            <person name="Zapata F."/>
        </authorList>
    </citation>
    <scope>NUCLEOTIDE SEQUENCE</scope>
    <source>
        <strain evidence="5">UCBG64.0493</strain>
        <tissue evidence="5">Leaf</tissue>
    </source>
</reference>
<gene>
    <name evidence="5" type="ORF">RJ639_024597</name>
</gene>
<name>A0AA88V1D8_9ASTE</name>
<feature type="compositionally biased region" description="Basic and acidic residues" evidence="3">
    <location>
        <begin position="212"/>
        <end position="221"/>
    </location>
</feature>
<dbReference type="EMBL" id="JAVXUP010003150">
    <property type="protein sequence ID" value="KAK2999871.1"/>
    <property type="molecule type" value="Genomic_DNA"/>
</dbReference>
<evidence type="ECO:0000256" key="2">
    <source>
        <dbReference type="ARBA" id="ARBA00022679"/>
    </source>
</evidence>
<dbReference type="InterPro" id="IPR013083">
    <property type="entry name" value="Znf_RING/FYVE/PHD"/>
</dbReference>
<accession>A0AA88V1D8</accession>
<dbReference type="PANTHER" id="PTHR46573:SF1">
    <property type="entry name" value="WD REPEAT, SAM AND U-BOX DOMAIN-CONTAINING PROTEIN 1"/>
    <property type="match status" value="1"/>
</dbReference>
<dbReference type="GO" id="GO:0004842">
    <property type="term" value="F:ubiquitin-protein transferase activity"/>
    <property type="evidence" value="ECO:0007669"/>
    <property type="project" value="InterPro"/>
</dbReference>
<comment type="caution">
    <text evidence="5">The sequence shown here is derived from an EMBL/GenBank/DDBJ whole genome shotgun (WGS) entry which is preliminary data.</text>
</comment>
<feature type="region of interest" description="Disordered" evidence="3">
    <location>
        <begin position="212"/>
        <end position="236"/>
    </location>
</feature>
<dbReference type="PANTHER" id="PTHR46573">
    <property type="entry name" value="WD REPEAT, SAM AND U-BOX DOMAIN-CONTAINING PROTEIN 1"/>
    <property type="match status" value="1"/>
</dbReference>
<evidence type="ECO:0000313" key="6">
    <source>
        <dbReference type="Proteomes" id="UP001188597"/>
    </source>
</evidence>
<protein>
    <recommendedName>
        <fullName evidence="4">U-box domain-containing protein</fullName>
    </recommendedName>
</protein>
<organism evidence="5 6">
    <name type="scientific">Escallonia herrerae</name>
    <dbReference type="NCBI Taxonomy" id="1293975"/>
    <lineage>
        <taxon>Eukaryota</taxon>
        <taxon>Viridiplantae</taxon>
        <taxon>Streptophyta</taxon>
        <taxon>Embryophyta</taxon>
        <taxon>Tracheophyta</taxon>
        <taxon>Spermatophyta</taxon>
        <taxon>Magnoliopsida</taxon>
        <taxon>eudicotyledons</taxon>
        <taxon>Gunneridae</taxon>
        <taxon>Pentapetalae</taxon>
        <taxon>asterids</taxon>
        <taxon>campanulids</taxon>
        <taxon>Escalloniales</taxon>
        <taxon>Escalloniaceae</taxon>
        <taxon>Escallonia</taxon>
    </lineage>
</organism>
<feature type="compositionally biased region" description="Polar residues" evidence="3">
    <location>
        <begin position="227"/>
        <end position="236"/>
    </location>
</feature>
<evidence type="ECO:0000259" key="4">
    <source>
        <dbReference type="PROSITE" id="PS51698"/>
    </source>
</evidence>
<feature type="region of interest" description="Disordered" evidence="3">
    <location>
        <begin position="1"/>
        <end position="68"/>
    </location>
</feature>
<dbReference type="Gene3D" id="3.30.40.10">
    <property type="entry name" value="Zinc/RING finger domain, C3HC4 (zinc finger)"/>
    <property type="match status" value="1"/>
</dbReference>
<dbReference type="Pfam" id="PF04564">
    <property type="entry name" value="U-box"/>
    <property type="match status" value="1"/>
</dbReference>
<dbReference type="InterPro" id="IPR052085">
    <property type="entry name" value="WD-SAM-U-box"/>
</dbReference>
<feature type="domain" description="U-box" evidence="4">
    <location>
        <begin position="106"/>
        <end position="148"/>
    </location>
</feature>
<feature type="compositionally biased region" description="Basic and acidic residues" evidence="3">
    <location>
        <begin position="13"/>
        <end position="47"/>
    </location>
</feature>
<dbReference type="PROSITE" id="PS51698">
    <property type="entry name" value="U_BOX"/>
    <property type="match status" value="1"/>
</dbReference>
<evidence type="ECO:0000256" key="3">
    <source>
        <dbReference type="SAM" id="MobiDB-lite"/>
    </source>
</evidence>
<dbReference type="SUPFAM" id="SSF57850">
    <property type="entry name" value="RING/U-box"/>
    <property type="match status" value="1"/>
</dbReference>
<evidence type="ECO:0000256" key="1">
    <source>
        <dbReference type="ARBA" id="ARBA00004906"/>
    </source>
</evidence>
<keyword evidence="6" id="KW-1185">Reference proteome</keyword>
<dbReference type="Proteomes" id="UP001188597">
    <property type="component" value="Unassembled WGS sequence"/>
</dbReference>
<dbReference type="AlphaFoldDB" id="A0AA88V1D8"/>
<feature type="compositionally biased region" description="Polar residues" evidence="3">
    <location>
        <begin position="1"/>
        <end position="11"/>
    </location>
</feature>
<dbReference type="GO" id="GO:0016567">
    <property type="term" value="P:protein ubiquitination"/>
    <property type="evidence" value="ECO:0007669"/>
    <property type="project" value="InterPro"/>
</dbReference>
<keyword evidence="2" id="KW-0808">Transferase</keyword>
<sequence>MSSSYEKTSGAPQKERAKASENSYTEEHRQRKEVEDALARGKEEFGKMEQQLEEVMKEPQVGPEQKSSLENQIANSDQMVERNDAPEKLRICVENKRRSLQARNRLRWLDSGHDTSPMTNLKLANSNLLPNHALQSAIQEWLQQPTLTSDNSPCWDIILVKGSRNQVKQSWELFVRTCNESTFLVAKSGIIFDFLISSKPCMHHQACDTKHKLGSESERNKHPAPNCNAQPSQTDT</sequence>